<dbReference type="RefSeq" id="WP_289843463.1">
    <property type="nucleotide sequence ID" value="NZ_CATKSH010000002.1"/>
</dbReference>
<feature type="domain" description="N-acetyltransferase" evidence="3">
    <location>
        <begin position="2"/>
        <end position="164"/>
    </location>
</feature>
<comment type="caution">
    <text evidence="4">The sequence shown here is derived from an EMBL/GenBank/DDBJ whole genome shotgun (WGS) entry which is preliminary data.</text>
</comment>
<gene>
    <name evidence="4" type="ORF">LMG32879_000602</name>
</gene>
<keyword evidence="5" id="KW-1185">Reference proteome</keyword>
<name>A0AA35XX04_9PROT</name>
<protein>
    <submittedName>
        <fullName evidence="4">GNAT family N-acetyltransferase</fullName>
    </submittedName>
</protein>
<dbReference type="SUPFAM" id="SSF55729">
    <property type="entry name" value="Acyl-CoA N-acyltransferases (Nat)"/>
    <property type="match status" value="1"/>
</dbReference>
<keyword evidence="2" id="KW-0012">Acyltransferase</keyword>
<sequence length="173" mass="18882">MAELREATEVDLPWIVAITNDAIRTSDTIWTETPVTLTQRSAWMRTRQETGFPVIVAVEDDAVVGFGSYGAFRAFDGYRLTVEHSVYIAADARRRGLGRQLLMALIQRATSDGLHVMIGAVTATNAASVALHRSLGFSASSVIPQLGLKAGRWLDLVFMYRLLGPSEPEACSP</sequence>
<accession>A0AA35XX04</accession>
<dbReference type="GO" id="GO:0016747">
    <property type="term" value="F:acyltransferase activity, transferring groups other than amino-acyl groups"/>
    <property type="evidence" value="ECO:0007669"/>
    <property type="project" value="InterPro"/>
</dbReference>
<reference evidence="4" key="1">
    <citation type="submission" date="2023-03" db="EMBL/GenBank/DDBJ databases">
        <authorList>
            <person name="Cleenwerck I."/>
        </authorList>
    </citation>
    <scope>NUCLEOTIDE SEQUENCE</scope>
    <source>
        <strain evidence="4">LMG 32879</strain>
    </source>
</reference>
<proteinExistence type="predicted"/>
<dbReference type="AlphaFoldDB" id="A0AA35XX04"/>
<evidence type="ECO:0000256" key="2">
    <source>
        <dbReference type="ARBA" id="ARBA00023315"/>
    </source>
</evidence>
<dbReference type="InterPro" id="IPR016181">
    <property type="entry name" value="Acyl_CoA_acyltransferase"/>
</dbReference>
<evidence type="ECO:0000313" key="5">
    <source>
        <dbReference type="Proteomes" id="UP001176960"/>
    </source>
</evidence>
<dbReference type="Proteomes" id="UP001176960">
    <property type="component" value="Unassembled WGS sequence"/>
</dbReference>
<evidence type="ECO:0000259" key="3">
    <source>
        <dbReference type="PROSITE" id="PS51186"/>
    </source>
</evidence>
<dbReference type="InterPro" id="IPR000182">
    <property type="entry name" value="GNAT_dom"/>
</dbReference>
<dbReference type="PROSITE" id="PS51186">
    <property type="entry name" value="GNAT"/>
    <property type="match status" value="1"/>
</dbReference>
<evidence type="ECO:0000256" key="1">
    <source>
        <dbReference type="ARBA" id="ARBA00022679"/>
    </source>
</evidence>
<dbReference type="Gene3D" id="3.40.630.30">
    <property type="match status" value="1"/>
</dbReference>
<keyword evidence="1" id="KW-0808">Transferase</keyword>
<dbReference type="PANTHER" id="PTHR43072">
    <property type="entry name" value="N-ACETYLTRANSFERASE"/>
    <property type="match status" value="1"/>
</dbReference>
<evidence type="ECO:0000313" key="4">
    <source>
        <dbReference type="EMBL" id="CAI9119777.1"/>
    </source>
</evidence>
<dbReference type="PANTHER" id="PTHR43072:SF23">
    <property type="entry name" value="UPF0039 PROTEIN C11D3.02C"/>
    <property type="match status" value="1"/>
</dbReference>
<dbReference type="Pfam" id="PF00583">
    <property type="entry name" value="Acetyltransf_1"/>
    <property type="match status" value="1"/>
</dbReference>
<organism evidence="4 5">
    <name type="scientific">Brytella acorum</name>
    <dbReference type="NCBI Taxonomy" id="2959299"/>
    <lineage>
        <taxon>Bacteria</taxon>
        <taxon>Pseudomonadati</taxon>
        <taxon>Pseudomonadota</taxon>
        <taxon>Alphaproteobacteria</taxon>
        <taxon>Acetobacterales</taxon>
        <taxon>Acetobacteraceae</taxon>
        <taxon>Brytella</taxon>
    </lineage>
</organism>
<dbReference type="CDD" id="cd04301">
    <property type="entry name" value="NAT_SF"/>
    <property type="match status" value="1"/>
</dbReference>
<dbReference type="EMBL" id="CATKSH010000002">
    <property type="protein sequence ID" value="CAI9119777.1"/>
    <property type="molecule type" value="Genomic_DNA"/>
</dbReference>